<keyword evidence="20" id="KW-1185">Reference proteome</keyword>
<keyword evidence="10" id="KW-0333">Golgi apparatus</keyword>
<comment type="catalytic activity">
    <reaction evidence="16">
        <text>N(4)-{beta-D-GlcNAc-(1-&gt;2)-alpha-D-Man-(1-&gt;3)-[alpha-D-Man-(1-&gt;3)-[alpha-D-Man-(1-&gt;6)]-alpha-D-Man-(1-&gt;6)]-beta-D-Man-(1-&gt;4)-beta-D-GlcNAc-(1-&gt;4)-beta-D-GlcNAc}-L-asparaginyl-[protein] + 2 H2O = 2 alpha-D-mannopyranose + an N(4)-{beta-D-GlcNAc-(1-&gt;2)-alpha-D-Man-(1-&gt;3)-[alpha-D-Man-(1-&gt;6)]-beta-D-Man-(1-&gt;4)-beta-D-GlcNAc-(1-&gt;4)-beta-D-GlcNAc}-L-asparaginyl-[protein]</text>
        <dbReference type="Rhea" id="RHEA:56052"/>
        <dbReference type="Rhea" id="RHEA-COMP:14368"/>
        <dbReference type="Rhea" id="RHEA-COMP:14369"/>
        <dbReference type="ChEBI" id="CHEBI:15377"/>
        <dbReference type="ChEBI" id="CHEBI:28729"/>
        <dbReference type="ChEBI" id="CHEBI:60615"/>
        <dbReference type="ChEBI" id="CHEBI:60625"/>
        <dbReference type="EC" id="3.2.1.114"/>
    </reaction>
</comment>
<keyword evidence="9" id="KW-1133">Transmembrane helix</keyword>
<comment type="caution">
    <text evidence="19">The sequence shown here is derived from an EMBL/GenBank/DDBJ whole genome shotgun (WGS) entry which is preliminary data.</text>
</comment>
<dbReference type="InterPro" id="IPR050843">
    <property type="entry name" value="Glycosyl_Hydrlase_38"/>
</dbReference>
<dbReference type="Gene3D" id="2.70.98.30">
    <property type="entry name" value="Golgi alpha-mannosidase II, domain 4"/>
    <property type="match status" value="1"/>
</dbReference>
<evidence type="ECO:0000256" key="10">
    <source>
        <dbReference type="ARBA" id="ARBA00023034"/>
    </source>
</evidence>
<accession>A0A2I0M8T3</accession>
<dbReference type="InParanoid" id="A0A2I0M8T3"/>
<comment type="pathway">
    <text evidence="2">Protein modification; protein glycosylation.</text>
</comment>
<dbReference type="FunFam" id="2.70.98.30:FF:000002">
    <property type="entry name" value="Alpha-mannosidase"/>
    <property type="match status" value="1"/>
</dbReference>
<evidence type="ECO:0000256" key="1">
    <source>
        <dbReference type="ARBA" id="ARBA00004323"/>
    </source>
</evidence>
<dbReference type="InterPro" id="IPR037094">
    <property type="entry name" value="Glyco_hydro_38_cen_sf"/>
</dbReference>
<dbReference type="EMBL" id="AKCR02000029">
    <property type="protein sequence ID" value="PKK26095.1"/>
    <property type="molecule type" value="Genomic_DNA"/>
</dbReference>
<name>A0A2I0M8T3_COLLI</name>
<evidence type="ECO:0000256" key="13">
    <source>
        <dbReference type="ARBA" id="ARBA00023180"/>
    </source>
</evidence>
<dbReference type="GO" id="GO:0046872">
    <property type="term" value="F:metal ion binding"/>
    <property type="evidence" value="ECO:0007669"/>
    <property type="project" value="UniProtKB-KW"/>
</dbReference>
<keyword evidence="8" id="KW-0735">Signal-anchor</keyword>
<evidence type="ECO:0000256" key="3">
    <source>
        <dbReference type="ARBA" id="ARBA00009792"/>
    </source>
</evidence>
<dbReference type="CDD" id="cd11666">
    <property type="entry name" value="GH38N_Man2A1"/>
    <property type="match status" value="1"/>
</dbReference>
<keyword evidence="4" id="KW-0812">Transmembrane</keyword>
<dbReference type="Proteomes" id="UP000053872">
    <property type="component" value="Unassembled WGS sequence"/>
</dbReference>
<dbReference type="Pfam" id="PF01074">
    <property type="entry name" value="Glyco_hydro_38N"/>
    <property type="match status" value="1"/>
</dbReference>
<dbReference type="GO" id="GO:0030246">
    <property type="term" value="F:carbohydrate binding"/>
    <property type="evidence" value="ECO:0007669"/>
    <property type="project" value="InterPro"/>
</dbReference>
<dbReference type="SUPFAM" id="SSF74650">
    <property type="entry name" value="Galactose mutarotase-like"/>
    <property type="match status" value="1"/>
</dbReference>
<keyword evidence="7 17" id="KW-0862">Zinc</keyword>
<keyword evidence="14 17" id="KW-0326">Glycosidase</keyword>
<evidence type="ECO:0000256" key="7">
    <source>
        <dbReference type="ARBA" id="ARBA00022833"/>
    </source>
</evidence>
<sequence>MGSQVLCWQQAPEQVNLPPALVPPPYPAVLFKDIFSPLSFILLVTAETLAPESCRAPGGDGRPLHWQVMWPSSGMEGPGCGMDVRRIARGAQRGNKKPPMDGNGQLSILQEKIDHLERLLAENNEIISNIRDSVINLSESVKDGQRNPEAINFSQGSVAELFPSASVLLAVDSEDCLFASKSGSHSSDVQMLDVYDILPFDNPDGGVWKQGFDIAYNENEWDSEPLQVFVVPHSHNDPGWLKTFDDYFRDQTQHILNNMVIKLQEDNRRKFIWSEISYFSKWWDGIDSQKKDAVKRLMKDGQFEIVTGGWVMPDEASSHYFALIDQLIEGHQWLEKNLGVKPKSGWAVDPFGHSPTMAYLLKRTGFSNMLIQRIHYSVKKHFATQKTLEFFWRQSWDLGSSTDILCHMMPFYSYDVPHTCGPDPKICCQFDFKRLPGGRVSCPWRVPPEAIHVGNVQHRAWMILDQYRKKSKLFRTKVLLAPLGDDFRYTESSEWDQQYQNYQKLFDYMNSRPEWHVKAQFGTLSDYFEALRKESSLGEKSSNSFFPVLSGDFFTYADRDHHYWSGYFTSRPFYKRLDRVLESYLRAAEILYSLALVQSSKSEKMSVFPSVNNYKLLTEARRNLGLFQHHDAITGTAKDWVVVDYGTRLFHSIMNLKKVIIDSAHILILKDKGSYNYDTSTPFLKMDDVQSSQDSLPHKTVIKLTSQPRYLLIYNPTEQERFSVVSVNVNSPRVKLLSPLGRAVVVQISAIWDGATTVSHEAYQVSFVAHLPPLGLAVYQLLEVENSEAVLADYNIYMRNSRPEKPDRLFKIKEMQNSMDNIILENSYMKLWFSGMSGLLEKINTKEDGKNHQMKVEFAWYGTTSNRDKSGAYLFLPDGDAKPYIFTDPPTIRVAHGRLFSEVVCFFQHVTHTMRLYKVQGLEGQSLQVSNIVDIRGEYNRELAMRISSDINSQNRFYTDLNGYQIQPRLTMSKLPLQANIYPMTTMAYIQDAGVRLTLHSAQSLGVASLKNGQLEVIMDRRLMQDDNRGLGQGVQDNKITANVFRLLPERRHGADVNEEKASVSFPSLLSHMTSAFLNHPVIPMTTYADSGVPEMLNTFSPLVSSMPCDMHIVNLRTIQSKVDIEPSDEAVLILHRKGFDCRFSNRHMDLFCSTTQGKIKVHKLFNKFRVESLTPTSLSLLHSPPDARNISEINMSSMEINTFRIRLR</sequence>
<gene>
    <name evidence="19" type="primary">MAN2A1</name>
    <name evidence="19" type="ORF">A306_00010525</name>
</gene>
<dbReference type="InterPro" id="IPR015341">
    <property type="entry name" value="Glyco_hydro_38_cen"/>
</dbReference>
<dbReference type="GO" id="GO:0006013">
    <property type="term" value="P:mannose metabolic process"/>
    <property type="evidence" value="ECO:0007669"/>
    <property type="project" value="InterPro"/>
</dbReference>
<evidence type="ECO:0000256" key="14">
    <source>
        <dbReference type="ARBA" id="ARBA00023295"/>
    </source>
</evidence>
<dbReference type="InterPro" id="IPR000602">
    <property type="entry name" value="Glyco_hydro_38_N"/>
</dbReference>
<dbReference type="EC" id="3.2.1.-" evidence="17"/>
<evidence type="ECO:0000256" key="5">
    <source>
        <dbReference type="ARBA" id="ARBA00022723"/>
    </source>
</evidence>
<dbReference type="AlphaFoldDB" id="A0A2I0M8T3"/>
<dbReference type="PANTHER" id="PTHR11607:SF69">
    <property type="entry name" value="ALPHA-MANNOSIDASE 2"/>
    <property type="match status" value="1"/>
</dbReference>
<dbReference type="GO" id="GO:0004572">
    <property type="term" value="F:mannosyl-oligosaccharide 1,3-1,6-alpha-mannosidase activity"/>
    <property type="evidence" value="ECO:0007669"/>
    <property type="project" value="UniProtKB-EC"/>
</dbReference>
<dbReference type="Gene3D" id="3.20.110.10">
    <property type="entry name" value="Glycoside hydrolase 38, N terminal domain"/>
    <property type="match status" value="1"/>
</dbReference>
<dbReference type="Gene3D" id="2.60.40.1180">
    <property type="entry name" value="Golgi alpha-mannosidase II"/>
    <property type="match status" value="1"/>
</dbReference>
<dbReference type="InterPro" id="IPR011013">
    <property type="entry name" value="Gal_mutarotase_sf_dom"/>
</dbReference>
<dbReference type="FunFam" id="1.20.1270.50:FF:000001">
    <property type="entry name" value="Alpha-mannosidase"/>
    <property type="match status" value="1"/>
</dbReference>
<evidence type="ECO:0000256" key="4">
    <source>
        <dbReference type="ARBA" id="ARBA00022692"/>
    </source>
</evidence>
<dbReference type="Pfam" id="PF07748">
    <property type="entry name" value="Glyco_hydro_38C"/>
    <property type="match status" value="1"/>
</dbReference>
<comment type="function">
    <text evidence="15">Catalyzes the first committed step in the biosynthesis of complex N-glycans. It controls conversion of high mannose to complex N-glycans; the final hydrolytic step in the N-glycan maturation pathway.</text>
</comment>
<evidence type="ECO:0000256" key="2">
    <source>
        <dbReference type="ARBA" id="ARBA00004922"/>
    </source>
</evidence>
<evidence type="ECO:0000256" key="17">
    <source>
        <dbReference type="RuleBase" id="RU361199"/>
    </source>
</evidence>
<dbReference type="SUPFAM" id="SSF88688">
    <property type="entry name" value="Families 57/38 glycoside transferase middle domain"/>
    <property type="match status" value="1"/>
</dbReference>
<evidence type="ECO:0000259" key="18">
    <source>
        <dbReference type="SMART" id="SM00872"/>
    </source>
</evidence>
<dbReference type="InterPro" id="IPR027291">
    <property type="entry name" value="Glyco_hydro_38_N_sf"/>
</dbReference>
<dbReference type="SUPFAM" id="SSF88713">
    <property type="entry name" value="Glycoside hydrolase/deacetylase"/>
    <property type="match status" value="1"/>
</dbReference>
<dbReference type="Gene3D" id="1.20.1270.50">
    <property type="entry name" value="Glycoside hydrolase family 38, central domain"/>
    <property type="match status" value="1"/>
</dbReference>
<dbReference type="InterPro" id="IPR011330">
    <property type="entry name" value="Glyco_hydro/deAcase_b/a-brl"/>
</dbReference>
<keyword evidence="13" id="KW-0325">Glycoprotein</keyword>
<evidence type="ECO:0000256" key="9">
    <source>
        <dbReference type="ARBA" id="ARBA00022989"/>
    </source>
</evidence>
<dbReference type="InterPro" id="IPR013780">
    <property type="entry name" value="Glyco_hydro_b"/>
</dbReference>
<evidence type="ECO:0000256" key="8">
    <source>
        <dbReference type="ARBA" id="ARBA00022968"/>
    </source>
</evidence>
<keyword evidence="11" id="KW-0472">Membrane</keyword>
<keyword evidence="6 17" id="KW-0378">Hydrolase</keyword>
<dbReference type="STRING" id="8932.A0A2I0M8T3"/>
<comment type="similarity">
    <text evidence="3 17">Belongs to the glycosyl hydrolase 38 family.</text>
</comment>
<dbReference type="InterPro" id="IPR011682">
    <property type="entry name" value="Glyco_hydro_38_C"/>
</dbReference>
<dbReference type="GO" id="GO:0000139">
    <property type="term" value="C:Golgi membrane"/>
    <property type="evidence" value="ECO:0007669"/>
    <property type="project" value="UniProtKB-SubCell"/>
</dbReference>
<comment type="subcellular location">
    <subcellularLocation>
        <location evidence="1">Golgi apparatus membrane</location>
        <topology evidence="1">Single-pass type II membrane protein</topology>
    </subcellularLocation>
</comment>
<dbReference type="PANTHER" id="PTHR11607">
    <property type="entry name" value="ALPHA-MANNOSIDASE"/>
    <property type="match status" value="1"/>
</dbReference>
<proteinExistence type="inferred from homology"/>
<protein>
    <recommendedName>
        <fullName evidence="17">Alpha-mannosidase</fullName>
        <ecNumber evidence="17">3.2.1.-</ecNumber>
    </recommendedName>
</protein>
<dbReference type="GO" id="GO:0006491">
    <property type="term" value="P:N-glycan processing"/>
    <property type="evidence" value="ECO:0007669"/>
    <property type="project" value="TreeGrafter"/>
</dbReference>
<evidence type="ECO:0000256" key="6">
    <source>
        <dbReference type="ARBA" id="ARBA00022801"/>
    </source>
</evidence>
<dbReference type="Pfam" id="PF09261">
    <property type="entry name" value="Alpha-mann_mid"/>
    <property type="match status" value="1"/>
</dbReference>
<keyword evidence="5 17" id="KW-0479">Metal-binding</keyword>
<dbReference type="FunFam" id="3.20.110.10:FF:000003">
    <property type="entry name" value="Alpha-mannosidase"/>
    <property type="match status" value="1"/>
</dbReference>
<feature type="domain" description="Glycoside hydrolase family 38 central" evidence="18">
    <location>
        <begin position="562"/>
        <end position="649"/>
    </location>
</feature>
<reference evidence="19 20" key="1">
    <citation type="journal article" date="2013" name="Science">
        <title>Genomic diversity and evolution of the head crest in the rock pigeon.</title>
        <authorList>
            <person name="Shapiro M.D."/>
            <person name="Kronenberg Z."/>
            <person name="Li C."/>
            <person name="Domyan E.T."/>
            <person name="Pan H."/>
            <person name="Campbell M."/>
            <person name="Tan H."/>
            <person name="Huff C.D."/>
            <person name="Hu H."/>
            <person name="Vickrey A.I."/>
            <person name="Nielsen S.C."/>
            <person name="Stringham S.A."/>
            <person name="Hu H."/>
            <person name="Willerslev E."/>
            <person name="Gilbert M.T."/>
            <person name="Yandell M."/>
            <person name="Zhang G."/>
            <person name="Wang J."/>
        </authorList>
    </citation>
    <scope>NUCLEOTIDE SEQUENCE [LARGE SCALE GENOMIC DNA]</scope>
    <source>
        <tissue evidence="19">Blood</tissue>
    </source>
</reference>
<evidence type="ECO:0000313" key="19">
    <source>
        <dbReference type="EMBL" id="PKK26095.1"/>
    </source>
</evidence>
<evidence type="ECO:0000256" key="11">
    <source>
        <dbReference type="ARBA" id="ARBA00023136"/>
    </source>
</evidence>
<evidence type="ECO:0000256" key="15">
    <source>
        <dbReference type="ARBA" id="ARBA00059516"/>
    </source>
</evidence>
<dbReference type="FunFam" id="2.60.40.1180:FF:000009">
    <property type="entry name" value="Alpha-mannosidase"/>
    <property type="match status" value="1"/>
</dbReference>
<evidence type="ECO:0000313" key="20">
    <source>
        <dbReference type="Proteomes" id="UP000053872"/>
    </source>
</evidence>
<dbReference type="SMART" id="SM00872">
    <property type="entry name" value="Alpha-mann_mid"/>
    <property type="match status" value="1"/>
</dbReference>
<dbReference type="InterPro" id="IPR028995">
    <property type="entry name" value="Glyco_hydro_57/38_cen_sf"/>
</dbReference>
<comment type="cofactor">
    <cofactor evidence="17">
        <name>Zn(2+)</name>
        <dbReference type="ChEBI" id="CHEBI:29105"/>
    </cofactor>
    <text evidence="17">Binds 1 zinc ion per subunit.</text>
</comment>
<evidence type="ECO:0000256" key="12">
    <source>
        <dbReference type="ARBA" id="ARBA00023157"/>
    </source>
</evidence>
<keyword evidence="12" id="KW-1015">Disulfide bond</keyword>
<evidence type="ECO:0000256" key="16">
    <source>
        <dbReference type="ARBA" id="ARBA00093232"/>
    </source>
</evidence>
<organism evidence="19 20">
    <name type="scientific">Columba livia</name>
    <name type="common">Rock dove</name>
    <dbReference type="NCBI Taxonomy" id="8932"/>
    <lineage>
        <taxon>Eukaryota</taxon>
        <taxon>Metazoa</taxon>
        <taxon>Chordata</taxon>
        <taxon>Craniata</taxon>
        <taxon>Vertebrata</taxon>
        <taxon>Euteleostomi</taxon>
        <taxon>Archelosauria</taxon>
        <taxon>Archosauria</taxon>
        <taxon>Dinosauria</taxon>
        <taxon>Saurischia</taxon>
        <taxon>Theropoda</taxon>
        <taxon>Coelurosauria</taxon>
        <taxon>Aves</taxon>
        <taxon>Neognathae</taxon>
        <taxon>Neoaves</taxon>
        <taxon>Columbimorphae</taxon>
        <taxon>Columbiformes</taxon>
        <taxon>Columbidae</taxon>
        <taxon>Columba</taxon>
    </lineage>
</organism>